<dbReference type="OrthoDB" id="420389at2759"/>
<evidence type="ECO:0008006" key="3">
    <source>
        <dbReference type="Google" id="ProtNLM"/>
    </source>
</evidence>
<protein>
    <recommendedName>
        <fullName evidence="3">GST N-terminal domain-containing protein</fullName>
    </recommendedName>
</protein>
<gene>
    <name evidence="1" type="ORF">TrCOL_g13082</name>
</gene>
<dbReference type="Gene3D" id="1.20.1050.10">
    <property type="match status" value="1"/>
</dbReference>
<organism evidence="1 2">
    <name type="scientific">Triparma columacea</name>
    <dbReference type="NCBI Taxonomy" id="722753"/>
    <lineage>
        <taxon>Eukaryota</taxon>
        <taxon>Sar</taxon>
        <taxon>Stramenopiles</taxon>
        <taxon>Ochrophyta</taxon>
        <taxon>Bolidophyceae</taxon>
        <taxon>Parmales</taxon>
        <taxon>Triparmaceae</taxon>
        <taxon>Triparma</taxon>
    </lineage>
</organism>
<evidence type="ECO:0000313" key="2">
    <source>
        <dbReference type="Proteomes" id="UP001165065"/>
    </source>
</evidence>
<dbReference type="Gene3D" id="3.40.30.10">
    <property type="entry name" value="Glutaredoxin"/>
    <property type="match status" value="1"/>
</dbReference>
<dbReference type="SUPFAM" id="SSF52833">
    <property type="entry name" value="Thioredoxin-like"/>
    <property type="match status" value="1"/>
</dbReference>
<dbReference type="Proteomes" id="UP001165065">
    <property type="component" value="Unassembled WGS sequence"/>
</dbReference>
<proteinExistence type="predicted"/>
<name>A0A9W7GIE3_9STRA</name>
<dbReference type="AlphaFoldDB" id="A0A9W7GIE3"/>
<accession>A0A9W7GIE3</accession>
<evidence type="ECO:0000313" key="1">
    <source>
        <dbReference type="EMBL" id="GMI44828.1"/>
    </source>
</evidence>
<dbReference type="EMBL" id="BRYA01000228">
    <property type="protein sequence ID" value="GMI44828.1"/>
    <property type="molecule type" value="Genomic_DNA"/>
</dbReference>
<keyword evidence="2" id="KW-1185">Reference proteome</keyword>
<dbReference type="InterPro" id="IPR036249">
    <property type="entry name" value="Thioredoxin-like_sf"/>
</dbReference>
<reference evidence="2" key="1">
    <citation type="journal article" date="2023" name="Commun. Biol.">
        <title>Genome analysis of Parmales, the sister group of diatoms, reveals the evolutionary specialization of diatoms from phago-mixotrophs to photoautotrophs.</title>
        <authorList>
            <person name="Ban H."/>
            <person name="Sato S."/>
            <person name="Yoshikawa S."/>
            <person name="Yamada K."/>
            <person name="Nakamura Y."/>
            <person name="Ichinomiya M."/>
            <person name="Sato N."/>
            <person name="Blanc-Mathieu R."/>
            <person name="Endo H."/>
            <person name="Kuwata A."/>
            <person name="Ogata H."/>
        </authorList>
    </citation>
    <scope>NUCLEOTIDE SEQUENCE [LARGE SCALE GENOMIC DNA]</scope>
</reference>
<sequence>MQIVKTTLTYFPLWARGPGPAIALSHSKLPWESKLPNDWEKVKPMTDFGKLPVLTITDDMKNKLHISHELGILSFVGRQVPEMAGETFLDWSISTQLMGECEDIYWKLTNYQPTTRVSKKCSREELAALWNSDPDFSIHNRNQGLHCNLALIERFGDKYSRQMDAGKFTSRGNTIGECKLFSTLHALVMIEANILDKYARLGEFYERFGGLEGTKVVTKDTVYNQYFVKG</sequence>
<comment type="caution">
    <text evidence="1">The sequence shown here is derived from an EMBL/GenBank/DDBJ whole genome shotgun (WGS) entry which is preliminary data.</text>
</comment>